<dbReference type="InterPro" id="IPR013740">
    <property type="entry name" value="Redoxin"/>
</dbReference>
<reference evidence="2" key="2">
    <citation type="journal article" date="2021" name="Microbiome">
        <title>Successional dynamics and alternative stable states in a saline activated sludge microbial community over 9 years.</title>
        <authorList>
            <person name="Wang Y."/>
            <person name="Ye J."/>
            <person name="Ju F."/>
            <person name="Liu L."/>
            <person name="Boyd J.A."/>
            <person name="Deng Y."/>
            <person name="Parks D.H."/>
            <person name="Jiang X."/>
            <person name="Yin X."/>
            <person name="Woodcroft B.J."/>
            <person name="Tyson G.W."/>
            <person name="Hugenholtz P."/>
            <person name="Polz M.F."/>
            <person name="Zhang T."/>
        </authorList>
    </citation>
    <scope>NUCLEOTIDE SEQUENCE</scope>
    <source>
        <strain evidence="2">HKST-UBA02</strain>
    </source>
</reference>
<dbReference type="Proteomes" id="UP000739538">
    <property type="component" value="Unassembled WGS sequence"/>
</dbReference>
<dbReference type="Pfam" id="PF08534">
    <property type="entry name" value="Redoxin"/>
    <property type="match status" value="1"/>
</dbReference>
<proteinExistence type="predicted"/>
<organism evidence="2 3">
    <name type="scientific">Eiseniibacteriota bacterium</name>
    <dbReference type="NCBI Taxonomy" id="2212470"/>
    <lineage>
        <taxon>Bacteria</taxon>
        <taxon>Candidatus Eiseniibacteriota</taxon>
    </lineage>
</organism>
<dbReference type="SUPFAM" id="SSF52833">
    <property type="entry name" value="Thioredoxin-like"/>
    <property type="match status" value="1"/>
</dbReference>
<sequence>MDAKDAAHAMADHVTGTAEVGKQAPEFVLTDTDGHVHKLSDYKGKVVVLEWFNPDCPFVKKHHMNNKSMSKAYESVKGDDVVWLAINSGAAGKQGAGLDRNKQAKSDYGIAYPVLLDSSGIVGHAYGAKNTPHMFVIDKAGKLAYVGAIDDNPSPDVLGEVNYVIQTVGHLRKGESVTMNQTKPYGCSVKYAS</sequence>
<gene>
    <name evidence="2" type="ORF">KDA27_10225</name>
</gene>
<comment type="caution">
    <text evidence="2">The sequence shown here is derived from an EMBL/GenBank/DDBJ whole genome shotgun (WGS) entry which is preliminary data.</text>
</comment>
<evidence type="ECO:0000313" key="2">
    <source>
        <dbReference type="EMBL" id="MCA9756169.1"/>
    </source>
</evidence>
<name>A0A956SEB9_UNCEI</name>
<dbReference type="GO" id="GO:0016491">
    <property type="term" value="F:oxidoreductase activity"/>
    <property type="evidence" value="ECO:0007669"/>
    <property type="project" value="InterPro"/>
</dbReference>
<dbReference type="InterPro" id="IPR036249">
    <property type="entry name" value="Thioredoxin-like_sf"/>
</dbReference>
<dbReference type="PANTHER" id="PTHR43640">
    <property type="entry name" value="OS07G0260300 PROTEIN"/>
    <property type="match status" value="1"/>
</dbReference>
<dbReference type="Gene3D" id="3.40.30.10">
    <property type="entry name" value="Glutaredoxin"/>
    <property type="match status" value="1"/>
</dbReference>
<dbReference type="PROSITE" id="PS51352">
    <property type="entry name" value="THIOREDOXIN_2"/>
    <property type="match status" value="1"/>
</dbReference>
<dbReference type="EMBL" id="JAGQHS010000044">
    <property type="protein sequence ID" value="MCA9756169.1"/>
    <property type="molecule type" value="Genomic_DNA"/>
</dbReference>
<dbReference type="PANTHER" id="PTHR43640:SF1">
    <property type="entry name" value="THIOREDOXIN-DEPENDENT PEROXIREDOXIN"/>
    <property type="match status" value="1"/>
</dbReference>
<dbReference type="InterPro" id="IPR047262">
    <property type="entry name" value="PRX-like1"/>
</dbReference>
<evidence type="ECO:0000259" key="1">
    <source>
        <dbReference type="PROSITE" id="PS51352"/>
    </source>
</evidence>
<evidence type="ECO:0000313" key="3">
    <source>
        <dbReference type="Proteomes" id="UP000739538"/>
    </source>
</evidence>
<feature type="domain" description="Thioredoxin" evidence="1">
    <location>
        <begin position="18"/>
        <end position="166"/>
    </location>
</feature>
<reference evidence="2" key="1">
    <citation type="submission" date="2020-04" db="EMBL/GenBank/DDBJ databases">
        <authorList>
            <person name="Zhang T."/>
        </authorList>
    </citation>
    <scope>NUCLEOTIDE SEQUENCE</scope>
    <source>
        <strain evidence="2">HKST-UBA02</strain>
    </source>
</reference>
<dbReference type="InterPro" id="IPR013766">
    <property type="entry name" value="Thioredoxin_domain"/>
</dbReference>
<protein>
    <submittedName>
        <fullName evidence="2">Redoxin domain-containing protein</fullName>
    </submittedName>
</protein>
<accession>A0A956SEB9</accession>
<dbReference type="AlphaFoldDB" id="A0A956SEB9"/>